<sequence>MMSVATSSQSSLPRQDTSTSRGPETLRRAVVTKDKLLFLLLGTEHMVTVPCRLDDPMKCFPSNPLPYLERSWTINTIPYQPFVPSDTYAACRCRLLRCLNYTRSSVPLELLGKRWYMRVDVLRDWRELETIVLRLRTLSQSAVNDLQRGRQVYSWPDPSHYGYGRGHIDHTKLTLMIIKSRAAFMLILAEIACNAARRGNFWDEIAAPHFDRHICDLFRETWVARQGEGFQPSESDGFHGGSLQRIGVFVDVGDCDFTDAFATMISHGIPLWVYWGHLDKRNAGRYGEKHYEPTERELWDALKRREELPEMVEDDGVRLAIGLRRVPLESRFIRSPSPVQSSPPWGVGAWEADNFAQEQWPPLGVGAWGADDFVQEWPHVVWSANPPPPELPVQGPKIQYEPLEKTEKPHQQRLGETWQDFFSRRKARNTKIMESESEQARQTRLQREEHGKKFRMPGSKGAAVFTWRVSDEKGYRVRRNVFRGEVEDVWMEYRDSQRRYDAFHNEWDLNSDFDPTARFETEDEEEEEDYFGVGAAPEAMEPSATVPHSHQPVEKEGLGLRLVRQEESKLRPEKLGTATLEKILTMVHGIFIPPSETDGASMSAVETHKVERCKSSLSGKTAERDAYNAIPNKQLSVLYDGLLSRGNVPHRFPVEWSDLDPSSPQYLLNAYNKSFKVSKIRMAEGNEAVYAISDDKETDYELILPCARAVLLALRQSSSHTLDELTEYLCTWGIRLLTCKRILVRDRQPRTFLRAVERIPYRMKGSKLDMEDYSSYVGRRRQLFKNNEILRAALKHGGLIWRLAIEEAPEDYVTTGPGSRVTQIGGFLRTAEGDELWDEMLTEDQIDVICGVYKVEREGDDRKKGFGAHRQLLAEHLSWFPKDASWKGSGLDVGFWSADCEYWYQRRVERYLSGDFKCETQTEWKRSLKLWRDAPKVSGRLEHLSRSFLEHRFFTRCKCLGTRIPSYLLTLFGRISYEGNRVTRK</sequence>
<gene>
    <name evidence="2" type="ORF">EDD18DRAFT_1202171</name>
</gene>
<reference evidence="2" key="1">
    <citation type="submission" date="2023-06" db="EMBL/GenBank/DDBJ databases">
        <authorList>
            <consortium name="Lawrence Berkeley National Laboratory"/>
            <person name="Ahrendt S."/>
            <person name="Sahu N."/>
            <person name="Indic B."/>
            <person name="Wong-Bajracharya J."/>
            <person name="Merenyi Z."/>
            <person name="Ke H.-M."/>
            <person name="Monk M."/>
            <person name="Kocsube S."/>
            <person name="Drula E."/>
            <person name="Lipzen A."/>
            <person name="Balint B."/>
            <person name="Henrissat B."/>
            <person name="Andreopoulos B."/>
            <person name="Martin F.M."/>
            <person name="Harder C.B."/>
            <person name="Rigling D."/>
            <person name="Ford K.L."/>
            <person name="Foster G.D."/>
            <person name="Pangilinan J."/>
            <person name="Papanicolaou A."/>
            <person name="Barry K."/>
            <person name="LaButti K."/>
            <person name="Viragh M."/>
            <person name="Koriabine M."/>
            <person name="Yan M."/>
            <person name="Riley R."/>
            <person name="Champramary S."/>
            <person name="Plett K.L."/>
            <person name="Tsai I.J."/>
            <person name="Slot J."/>
            <person name="Sipos G."/>
            <person name="Plett J."/>
            <person name="Nagy L.G."/>
            <person name="Grigoriev I.V."/>
        </authorList>
    </citation>
    <scope>NUCLEOTIDE SEQUENCE</scope>
    <source>
        <strain evidence="2">HWK02</strain>
    </source>
</reference>
<accession>A0AA39PD94</accession>
<protein>
    <submittedName>
        <fullName evidence="2">Uncharacterized protein</fullName>
    </submittedName>
</protein>
<dbReference type="EMBL" id="JAUEPU010000068">
    <property type="protein sequence ID" value="KAK0482140.1"/>
    <property type="molecule type" value="Genomic_DNA"/>
</dbReference>
<comment type="caution">
    <text evidence="2">The sequence shown here is derived from an EMBL/GenBank/DDBJ whole genome shotgun (WGS) entry which is preliminary data.</text>
</comment>
<dbReference type="AlphaFoldDB" id="A0AA39PD94"/>
<keyword evidence="3" id="KW-1185">Reference proteome</keyword>
<proteinExistence type="predicted"/>
<evidence type="ECO:0000313" key="2">
    <source>
        <dbReference type="EMBL" id="KAK0482140.1"/>
    </source>
</evidence>
<organism evidence="2 3">
    <name type="scientific">Armillaria luteobubalina</name>
    <dbReference type="NCBI Taxonomy" id="153913"/>
    <lineage>
        <taxon>Eukaryota</taxon>
        <taxon>Fungi</taxon>
        <taxon>Dikarya</taxon>
        <taxon>Basidiomycota</taxon>
        <taxon>Agaricomycotina</taxon>
        <taxon>Agaricomycetes</taxon>
        <taxon>Agaricomycetidae</taxon>
        <taxon>Agaricales</taxon>
        <taxon>Marasmiineae</taxon>
        <taxon>Physalacriaceae</taxon>
        <taxon>Armillaria</taxon>
    </lineage>
</organism>
<feature type="region of interest" description="Disordered" evidence="1">
    <location>
        <begin position="1"/>
        <end position="25"/>
    </location>
</feature>
<evidence type="ECO:0000256" key="1">
    <source>
        <dbReference type="SAM" id="MobiDB-lite"/>
    </source>
</evidence>
<feature type="compositionally biased region" description="Polar residues" evidence="1">
    <location>
        <begin position="1"/>
        <end position="22"/>
    </location>
</feature>
<name>A0AA39PD94_9AGAR</name>
<dbReference type="Proteomes" id="UP001175228">
    <property type="component" value="Unassembled WGS sequence"/>
</dbReference>
<feature type="compositionally biased region" description="Basic and acidic residues" evidence="1">
    <location>
        <begin position="431"/>
        <end position="451"/>
    </location>
</feature>
<evidence type="ECO:0000313" key="3">
    <source>
        <dbReference type="Proteomes" id="UP001175228"/>
    </source>
</evidence>
<feature type="region of interest" description="Disordered" evidence="1">
    <location>
        <begin position="430"/>
        <end position="457"/>
    </location>
</feature>